<keyword evidence="2" id="KW-0235">DNA replication</keyword>
<dbReference type="PANTHER" id="PTHR12705:SF0">
    <property type="entry name" value="ORIGIN RECOGNITION COMPLEX SUBUNIT 5"/>
    <property type="match status" value="1"/>
</dbReference>
<dbReference type="GO" id="GO:0003688">
    <property type="term" value="F:DNA replication origin binding"/>
    <property type="evidence" value="ECO:0007669"/>
    <property type="project" value="TreeGrafter"/>
</dbReference>
<feature type="domain" description="ORC5 lid" evidence="5">
    <location>
        <begin position="1"/>
        <end position="41"/>
    </location>
</feature>
<feature type="non-terminal residue" evidence="6">
    <location>
        <position position="244"/>
    </location>
</feature>
<dbReference type="InterPro" id="IPR048866">
    <property type="entry name" value="ORC5_lid"/>
</dbReference>
<dbReference type="AlphaFoldDB" id="A0AA38LHW8"/>
<feature type="non-terminal residue" evidence="6">
    <location>
        <position position="1"/>
    </location>
</feature>
<dbReference type="GO" id="GO:0006270">
    <property type="term" value="P:DNA replication initiation"/>
    <property type="evidence" value="ECO:0007669"/>
    <property type="project" value="TreeGrafter"/>
</dbReference>
<protein>
    <submittedName>
        <fullName evidence="6">Uncharacterized protein</fullName>
    </submittedName>
</protein>
<comment type="caution">
    <text evidence="6">The sequence shown here is derived from an EMBL/GenBank/DDBJ whole genome shotgun (WGS) entry which is preliminary data.</text>
</comment>
<reference evidence="6 7" key="1">
    <citation type="journal article" date="2021" name="Nat. Plants">
        <title>The Taxus genome provides insights into paclitaxel biosynthesis.</title>
        <authorList>
            <person name="Xiong X."/>
            <person name="Gou J."/>
            <person name="Liao Q."/>
            <person name="Li Y."/>
            <person name="Zhou Q."/>
            <person name="Bi G."/>
            <person name="Li C."/>
            <person name="Du R."/>
            <person name="Wang X."/>
            <person name="Sun T."/>
            <person name="Guo L."/>
            <person name="Liang H."/>
            <person name="Lu P."/>
            <person name="Wu Y."/>
            <person name="Zhang Z."/>
            <person name="Ro D.K."/>
            <person name="Shang Y."/>
            <person name="Huang S."/>
            <person name="Yan J."/>
        </authorList>
    </citation>
    <scope>NUCLEOTIDE SEQUENCE [LARGE SCALE GENOMIC DNA]</scope>
    <source>
        <strain evidence="6">Ta-2019</strain>
    </source>
</reference>
<comment type="subcellular location">
    <subcellularLocation>
        <location evidence="1">Nucleus</location>
    </subcellularLocation>
</comment>
<dbReference type="Pfam" id="PF14630">
    <property type="entry name" value="ORC5_C"/>
    <property type="match status" value="1"/>
</dbReference>
<evidence type="ECO:0000313" key="7">
    <source>
        <dbReference type="Proteomes" id="UP000824469"/>
    </source>
</evidence>
<dbReference type="EMBL" id="JAHRHJ020000002">
    <property type="protein sequence ID" value="KAH9325623.1"/>
    <property type="molecule type" value="Genomic_DNA"/>
</dbReference>
<dbReference type="Pfam" id="PF21639">
    <property type="entry name" value="ORC5_lid"/>
    <property type="match status" value="1"/>
</dbReference>
<sequence>AILKPFSRACRRVTELSAALEPLFQTYCEPINKEAVIPDEMGKRRLFALLEPHIAPALKQIFNVTTYSGFTKPGADKARRKFITKRPGFNEAAEELDFHLTVCGKYLLISAFIASRNPATLDATLFDSTGGLESRKRKKKSAASAMEKREYKEQEKVLKGPGSFPLERLLAIFQCITAATDEDLESQQCTNMSPNDEGSMELMSDALMQLSTLCNINLLYKGSSCPLEGATRYRCNIDQELALR</sequence>
<dbReference type="Proteomes" id="UP000824469">
    <property type="component" value="Unassembled WGS sequence"/>
</dbReference>
<organism evidence="6 7">
    <name type="scientific">Taxus chinensis</name>
    <name type="common">Chinese yew</name>
    <name type="synonym">Taxus wallichiana var. chinensis</name>
    <dbReference type="NCBI Taxonomy" id="29808"/>
    <lineage>
        <taxon>Eukaryota</taxon>
        <taxon>Viridiplantae</taxon>
        <taxon>Streptophyta</taxon>
        <taxon>Embryophyta</taxon>
        <taxon>Tracheophyta</taxon>
        <taxon>Spermatophyta</taxon>
        <taxon>Pinopsida</taxon>
        <taxon>Pinidae</taxon>
        <taxon>Conifers II</taxon>
        <taxon>Cupressales</taxon>
        <taxon>Taxaceae</taxon>
        <taxon>Taxus</taxon>
    </lineage>
</organism>
<keyword evidence="3" id="KW-0539">Nucleus</keyword>
<dbReference type="OMA" id="CEPINKE"/>
<name>A0AA38LHW8_TAXCH</name>
<dbReference type="InterPro" id="IPR020796">
    <property type="entry name" value="ORC5"/>
</dbReference>
<dbReference type="PANTHER" id="PTHR12705">
    <property type="entry name" value="ORIGIN RECOGNITION COMPLEX SUBUNIT 5"/>
    <property type="match status" value="1"/>
</dbReference>
<dbReference type="GO" id="GO:0005664">
    <property type="term" value="C:nuclear origin of replication recognition complex"/>
    <property type="evidence" value="ECO:0007669"/>
    <property type="project" value="TreeGrafter"/>
</dbReference>
<gene>
    <name evidence="6" type="ORF">KI387_005801</name>
</gene>
<evidence type="ECO:0000256" key="3">
    <source>
        <dbReference type="ARBA" id="ARBA00023242"/>
    </source>
</evidence>
<evidence type="ECO:0000256" key="1">
    <source>
        <dbReference type="ARBA" id="ARBA00004123"/>
    </source>
</evidence>
<dbReference type="InterPro" id="IPR047088">
    <property type="entry name" value="ORC5_C"/>
</dbReference>
<feature type="domain" description="Origin recognition complex subunit 5 C-terminal" evidence="4">
    <location>
        <begin position="100"/>
        <end position="242"/>
    </location>
</feature>
<evidence type="ECO:0000256" key="2">
    <source>
        <dbReference type="ARBA" id="ARBA00022705"/>
    </source>
</evidence>
<accession>A0AA38LHW8</accession>
<evidence type="ECO:0000313" key="6">
    <source>
        <dbReference type="EMBL" id="KAH9325623.1"/>
    </source>
</evidence>
<evidence type="ECO:0000259" key="4">
    <source>
        <dbReference type="Pfam" id="PF14630"/>
    </source>
</evidence>
<proteinExistence type="predicted"/>
<keyword evidence="7" id="KW-1185">Reference proteome</keyword>
<evidence type="ECO:0000259" key="5">
    <source>
        <dbReference type="Pfam" id="PF21639"/>
    </source>
</evidence>